<evidence type="ECO:0000256" key="2">
    <source>
        <dbReference type="ARBA" id="ARBA00001947"/>
    </source>
</evidence>
<gene>
    <name evidence="20" type="primary">recQ</name>
    <name evidence="20" type="ORF">GCM10022410_23690</name>
</gene>
<dbReference type="Gene3D" id="1.10.10.10">
    <property type="entry name" value="Winged helix-like DNA-binding domain superfamily/Winged helix DNA-binding domain"/>
    <property type="match status" value="1"/>
</dbReference>
<comment type="caution">
    <text evidence="20">The sequence shown here is derived from an EMBL/GenBank/DDBJ whole genome shotgun (WGS) entry which is preliminary data.</text>
</comment>
<dbReference type="InterPro" id="IPR011545">
    <property type="entry name" value="DEAD/DEAH_box_helicase_dom"/>
</dbReference>
<dbReference type="InterPro" id="IPR014001">
    <property type="entry name" value="Helicase_ATP-bd"/>
</dbReference>
<dbReference type="InterPro" id="IPR029491">
    <property type="entry name" value="Helicase_HTH"/>
</dbReference>
<comment type="cofactor">
    <cofactor evidence="2">
        <name>Zn(2+)</name>
        <dbReference type="ChEBI" id="CHEBI:29105"/>
    </cofactor>
</comment>
<dbReference type="SUPFAM" id="SSF46785">
    <property type="entry name" value="Winged helix' DNA-binding domain"/>
    <property type="match status" value="1"/>
</dbReference>
<accession>A0ABP7W1I8</accession>
<keyword evidence="4" id="KW-0479">Metal-binding</keyword>
<dbReference type="CDD" id="cd18794">
    <property type="entry name" value="SF2_C_RecQ"/>
    <property type="match status" value="1"/>
</dbReference>
<sequence length="692" mass="79645">MSLIQSQQILQDYFGFADFRTGQRELLMRVFEGKNALGIMPTGGGKSLCYQIPGILLDGTAIVISPLISLMKDQVDSLHTLGVKATYINSSLTSDEYGERMQLLRQGYYDLIYVAPERFDNPFFMDVIDRLQISFIAFDEAHCISQWGHDFRPSYRSIIDTIDQLEGIPFRIALTATATEEVIQDIQSLLQIDDDSVVNTGFYRENLHFHVVKGQGKQDFLDSYLPNHKQESGIIYAPTRKLVESIHAQLIKRGFRAAYYHAGLAEDVRRKQQNRFINDQVEIMVATNAFGMGIDKSNVRYVIHYSLPMNIEAYYQEAGRAGRDGEVSDCILLFSGQDSHLQTFFIDQSELDDEKKALEYKKLRAMINYCHTDNCLPCYILDYFGEKNPYNDCGHCTNCTDQSEKVDRTRDAQMVLSCVMRMDQRFGATLTAKVLKGSADKKVKQFGLDQLSTYGLMKQRTEKQITEFIHFLVAEDYLSTGDHRFPILKLTQKAANVLKGHEQVWMRQTEVQQTVEADFDQKLFEQFRQLRKEIATEENVPPYVVFSDATLKDLCRFLPENKEEMLAIKGIGLKKFGSYGEAFLEIIQLKTSDQPSHLISYQLYDSGQPIELIANRRQLKEDTVASHLFKAYQEGRTLNWDDFFDDEIEETVLEAYEWLDEPQLKQIKDAVSDHIDYTMIRAVLVKNELWES</sequence>
<keyword evidence="9" id="KW-0862">Zinc</keyword>
<evidence type="ECO:0000259" key="18">
    <source>
        <dbReference type="PROSITE" id="PS51192"/>
    </source>
</evidence>
<protein>
    <recommendedName>
        <fullName evidence="16">DNA helicase RecQ</fullName>
        <ecNumber evidence="16">5.6.2.4</ecNumber>
    </recommendedName>
</protein>
<evidence type="ECO:0000313" key="21">
    <source>
        <dbReference type="Proteomes" id="UP001501734"/>
    </source>
</evidence>
<keyword evidence="14" id="KW-0413">Isomerase</keyword>
<dbReference type="SUPFAM" id="SSF47819">
    <property type="entry name" value="HRDC-like"/>
    <property type="match status" value="1"/>
</dbReference>
<dbReference type="Pfam" id="PF00570">
    <property type="entry name" value="HRDC"/>
    <property type="match status" value="1"/>
</dbReference>
<comment type="cofactor">
    <cofactor evidence="1">
        <name>Mg(2+)</name>
        <dbReference type="ChEBI" id="CHEBI:18420"/>
    </cofactor>
</comment>
<evidence type="ECO:0000259" key="19">
    <source>
        <dbReference type="PROSITE" id="PS51194"/>
    </source>
</evidence>
<comment type="catalytic activity">
    <reaction evidence="15">
        <text>Couples ATP hydrolysis with the unwinding of duplex DNA by translocating in the 3'-5' direction.</text>
        <dbReference type="EC" id="5.6.2.4"/>
    </reaction>
</comment>
<dbReference type="RefSeq" id="WP_344913463.1">
    <property type="nucleotide sequence ID" value="NZ_BAABDL010000131.1"/>
</dbReference>
<keyword evidence="7" id="KW-0378">Hydrolase</keyword>
<keyword evidence="8 20" id="KW-0347">Helicase</keyword>
<dbReference type="PROSITE" id="PS50967">
    <property type="entry name" value="HRDC"/>
    <property type="match status" value="1"/>
</dbReference>
<evidence type="ECO:0000256" key="16">
    <source>
        <dbReference type="NCBIfam" id="TIGR01389"/>
    </source>
</evidence>
<reference evidence="21" key="1">
    <citation type="journal article" date="2019" name="Int. J. Syst. Evol. Microbiol.">
        <title>The Global Catalogue of Microorganisms (GCM) 10K type strain sequencing project: providing services to taxonomists for standard genome sequencing and annotation.</title>
        <authorList>
            <consortium name="The Broad Institute Genomics Platform"/>
            <consortium name="The Broad Institute Genome Sequencing Center for Infectious Disease"/>
            <person name="Wu L."/>
            <person name="Ma J."/>
        </authorList>
    </citation>
    <scope>NUCLEOTIDE SEQUENCE [LARGE SCALE GENOMIC DNA]</scope>
    <source>
        <strain evidence="21">JCM 17250</strain>
    </source>
</reference>
<dbReference type="Pfam" id="PF09382">
    <property type="entry name" value="RQC"/>
    <property type="match status" value="1"/>
</dbReference>
<dbReference type="CDD" id="cd17920">
    <property type="entry name" value="DEXHc_RecQ"/>
    <property type="match status" value="1"/>
</dbReference>
<evidence type="ECO:0000256" key="11">
    <source>
        <dbReference type="ARBA" id="ARBA00023125"/>
    </source>
</evidence>
<dbReference type="Pfam" id="PF16124">
    <property type="entry name" value="RecQ_Zn_bind"/>
    <property type="match status" value="1"/>
</dbReference>
<dbReference type="InterPro" id="IPR036388">
    <property type="entry name" value="WH-like_DNA-bd_sf"/>
</dbReference>
<dbReference type="SUPFAM" id="SSF52540">
    <property type="entry name" value="P-loop containing nucleoside triphosphate hydrolases"/>
    <property type="match status" value="1"/>
</dbReference>
<evidence type="ECO:0000256" key="13">
    <source>
        <dbReference type="ARBA" id="ARBA00023204"/>
    </source>
</evidence>
<dbReference type="Gene3D" id="3.40.50.300">
    <property type="entry name" value="P-loop containing nucleotide triphosphate hydrolases"/>
    <property type="match status" value="2"/>
</dbReference>
<keyword evidence="21" id="KW-1185">Reference proteome</keyword>
<dbReference type="SMART" id="SM00956">
    <property type="entry name" value="RQC"/>
    <property type="match status" value="1"/>
</dbReference>
<keyword evidence="6" id="KW-0227">DNA damage</keyword>
<evidence type="ECO:0000256" key="6">
    <source>
        <dbReference type="ARBA" id="ARBA00022763"/>
    </source>
</evidence>
<evidence type="ECO:0000313" key="20">
    <source>
        <dbReference type="EMBL" id="GAA4078451.1"/>
    </source>
</evidence>
<dbReference type="NCBIfam" id="TIGR00614">
    <property type="entry name" value="recQ_fam"/>
    <property type="match status" value="1"/>
</dbReference>
<evidence type="ECO:0000256" key="12">
    <source>
        <dbReference type="ARBA" id="ARBA00023172"/>
    </source>
</evidence>
<evidence type="ECO:0000256" key="7">
    <source>
        <dbReference type="ARBA" id="ARBA00022801"/>
    </source>
</evidence>
<dbReference type="InterPro" id="IPR010997">
    <property type="entry name" value="HRDC-like_sf"/>
</dbReference>
<dbReference type="InterPro" id="IPR002121">
    <property type="entry name" value="HRDC_dom"/>
</dbReference>
<comment type="similarity">
    <text evidence="3">Belongs to the helicase family. RecQ subfamily.</text>
</comment>
<dbReference type="SMART" id="SM00341">
    <property type="entry name" value="HRDC"/>
    <property type="match status" value="1"/>
</dbReference>
<evidence type="ECO:0000256" key="8">
    <source>
        <dbReference type="ARBA" id="ARBA00022806"/>
    </source>
</evidence>
<keyword evidence="13" id="KW-0234">DNA repair</keyword>
<dbReference type="Pfam" id="PF14493">
    <property type="entry name" value="HTH_40"/>
    <property type="match status" value="1"/>
</dbReference>
<dbReference type="InterPro" id="IPR032284">
    <property type="entry name" value="RecQ_Zn-bd"/>
</dbReference>
<feature type="domain" description="HRDC" evidence="17">
    <location>
        <begin position="517"/>
        <end position="597"/>
    </location>
</feature>
<dbReference type="Pfam" id="PF00270">
    <property type="entry name" value="DEAD"/>
    <property type="match status" value="1"/>
</dbReference>
<evidence type="ECO:0000256" key="10">
    <source>
        <dbReference type="ARBA" id="ARBA00022840"/>
    </source>
</evidence>
<dbReference type="Proteomes" id="UP001501734">
    <property type="component" value="Unassembled WGS sequence"/>
</dbReference>
<evidence type="ECO:0000256" key="4">
    <source>
        <dbReference type="ARBA" id="ARBA00022723"/>
    </source>
</evidence>
<organism evidence="20 21">
    <name type="scientific">Amphibacillus indicireducens</name>
    <dbReference type="NCBI Taxonomy" id="1076330"/>
    <lineage>
        <taxon>Bacteria</taxon>
        <taxon>Bacillati</taxon>
        <taxon>Bacillota</taxon>
        <taxon>Bacilli</taxon>
        <taxon>Bacillales</taxon>
        <taxon>Bacillaceae</taxon>
        <taxon>Amphibacillus</taxon>
    </lineage>
</organism>
<dbReference type="PROSITE" id="PS51192">
    <property type="entry name" value="HELICASE_ATP_BIND_1"/>
    <property type="match status" value="1"/>
</dbReference>
<evidence type="ECO:0000256" key="14">
    <source>
        <dbReference type="ARBA" id="ARBA00023235"/>
    </source>
</evidence>
<evidence type="ECO:0000256" key="15">
    <source>
        <dbReference type="ARBA" id="ARBA00034617"/>
    </source>
</evidence>
<dbReference type="InterPro" id="IPR004589">
    <property type="entry name" value="DNA_helicase_ATP-dep_RecQ"/>
</dbReference>
<evidence type="ECO:0000259" key="17">
    <source>
        <dbReference type="PROSITE" id="PS50967"/>
    </source>
</evidence>
<dbReference type="InterPro" id="IPR001650">
    <property type="entry name" value="Helicase_C-like"/>
</dbReference>
<keyword evidence="5" id="KW-0547">Nucleotide-binding</keyword>
<keyword evidence="12" id="KW-0233">DNA recombination</keyword>
<evidence type="ECO:0000256" key="5">
    <source>
        <dbReference type="ARBA" id="ARBA00022741"/>
    </source>
</evidence>
<dbReference type="Pfam" id="PF00271">
    <property type="entry name" value="Helicase_C"/>
    <property type="match status" value="1"/>
</dbReference>
<dbReference type="GO" id="GO:0004386">
    <property type="term" value="F:helicase activity"/>
    <property type="evidence" value="ECO:0007669"/>
    <property type="project" value="UniProtKB-KW"/>
</dbReference>
<dbReference type="EC" id="5.6.2.4" evidence="16"/>
<name>A0ABP7W1I8_9BACI</name>
<keyword evidence="10" id="KW-0067">ATP-binding</keyword>
<dbReference type="SMART" id="SM00490">
    <property type="entry name" value="HELICc"/>
    <property type="match status" value="1"/>
</dbReference>
<dbReference type="PANTHER" id="PTHR13710:SF105">
    <property type="entry name" value="ATP-DEPENDENT DNA HELICASE Q1"/>
    <property type="match status" value="1"/>
</dbReference>
<evidence type="ECO:0000256" key="3">
    <source>
        <dbReference type="ARBA" id="ARBA00005446"/>
    </source>
</evidence>
<feature type="domain" description="Helicase C-terminal" evidence="19">
    <location>
        <begin position="220"/>
        <end position="364"/>
    </location>
</feature>
<dbReference type="InterPro" id="IPR006293">
    <property type="entry name" value="DNA_helicase_ATP-dep_RecQ_bac"/>
</dbReference>
<proteinExistence type="inferred from homology"/>
<keyword evidence="11" id="KW-0238">DNA-binding</keyword>
<dbReference type="SMART" id="SM00487">
    <property type="entry name" value="DEXDc"/>
    <property type="match status" value="1"/>
</dbReference>
<dbReference type="EMBL" id="BAABDL010000131">
    <property type="protein sequence ID" value="GAA4078451.1"/>
    <property type="molecule type" value="Genomic_DNA"/>
</dbReference>
<dbReference type="InterPro" id="IPR018982">
    <property type="entry name" value="RQC_domain"/>
</dbReference>
<dbReference type="Gene3D" id="1.10.150.80">
    <property type="entry name" value="HRDC domain"/>
    <property type="match status" value="1"/>
</dbReference>
<evidence type="ECO:0000256" key="1">
    <source>
        <dbReference type="ARBA" id="ARBA00001946"/>
    </source>
</evidence>
<evidence type="ECO:0000256" key="9">
    <source>
        <dbReference type="ARBA" id="ARBA00022833"/>
    </source>
</evidence>
<dbReference type="PANTHER" id="PTHR13710">
    <property type="entry name" value="DNA HELICASE RECQ FAMILY MEMBER"/>
    <property type="match status" value="1"/>
</dbReference>
<feature type="domain" description="Helicase ATP-binding" evidence="18">
    <location>
        <begin position="27"/>
        <end position="196"/>
    </location>
</feature>
<dbReference type="PROSITE" id="PS51194">
    <property type="entry name" value="HELICASE_CTER"/>
    <property type="match status" value="1"/>
</dbReference>
<dbReference type="InterPro" id="IPR044876">
    <property type="entry name" value="HRDC_dom_sf"/>
</dbReference>
<dbReference type="InterPro" id="IPR027417">
    <property type="entry name" value="P-loop_NTPase"/>
</dbReference>
<dbReference type="InterPro" id="IPR036390">
    <property type="entry name" value="WH_DNA-bd_sf"/>
</dbReference>
<dbReference type="NCBIfam" id="TIGR01389">
    <property type="entry name" value="recQ"/>
    <property type="match status" value="1"/>
</dbReference>